<keyword evidence="7" id="KW-1185">Reference proteome</keyword>
<evidence type="ECO:0000259" key="5">
    <source>
        <dbReference type="PROSITE" id="PS50110"/>
    </source>
</evidence>
<dbReference type="Pfam" id="PF00072">
    <property type="entry name" value="Response_reg"/>
    <property type="match status" value="1"/>
</dbReference>
<keyword evidence="1" id="KW-0805">Transcription regulation</keyword>
<feature type="domain" description="Response regulatory" evidence="5">
    <location>
        <begin position="1"/>
        <end position="95"/>
    </location>
</feature>
<evidence type="ECO:0000313" key="7">
    <source>
        <dbReference type="Proteomes" id="UP000295157"/>
    </source>
</evidence>
<evidence type="ECO:0000256" key="4">
    <source>
        <dbReference type="PROSITE-ProRule" id="PRU00169"/>
    </source>
</evidence>
<reference evidence="6 7" key="1">
    <citation type="submission" date="2019-02" db="EMBL/GenBank/DDBJ databases">
        <title>Draft genome sequences of novel Actinobacteria.</title>
        <authorList>
            <person name="Sahin N."/>
            <person name="Ay H."/>
            <person name="Saygin H."/>
        </authorList>
    </citation>
    <scope>NUCLEOTIDE SEQUENCE [LARGE SCALE GENOMIC DNA]</scope>
    <source>
        <strain evidence="6 7">KC201</strain>
    </source>
</reference>
<proteinExistence type="predicted"/>
<dbReference type="PANTHER" id="PTHR43214">
    <property type="entry name" value="TWO-COMPONENT RESPONSE REGULATOR"/>
    <property type="match status" value="1"/>
</dbReference>
<comment type="caution">
    <text evidence="6">The sequence shown here is derived from an EMBL/GenBank/DDBJ whole genome shotgun (WGS) entry which is preliminary data.</text>
</comment>
<dbReference type="InterPro" id="IPR011006">
    <property type="entry name" value="CheY-like_superfamily"/>
</dbReference>
<evidence type="ECO:0000256" key="3">
    <source>
        <dbReference type="ARBA" id="ARBA00023163"/>
    </source>
</evidence>
<accession>A0A4R4NNA1</accession>
<keyword evidence="2" id="KW-0238">DNA-binding</keyword>
<evidence type="ECO:0000256" key="1">
    <source>
        <dbReference type="ARBA" id="ARBA00023015"/>
    </source>
</evidence>
<dbReference type="GO" id="GO:0000160">
    <property type="term" value="P:phosphorelay signal transduction system"/>
    <property type="evidence" value="ECO:0007669"/>
    <property type="project" value="InterPro"/>
</dbReference>
<dbReference type="CDD" id="cd17535">
    <property type="entry name" value="REC_NarL-like"/>
    <property type="match status" value="1"/>
</dbReference>
<dbReference type="PANTHER" id="PTHR43214:SF24">
    <property type="entry name" value="TRANSCRIPTIONAL REGULATORY PROTEIN NARL-RELATED"/>
    <property type="match status" value="1"/>
</dbReference>
<dbReference type="OrthoDB" id="9808843at2"/>
<sequence length="156" mass="16882">MHVVGEATTGPPALQTVRHPIPDVVLMDIRMPELDGLEVTRQLMDDPRTSHCKVIVVTTFDLDEYVSAALALRVCGFLLKRSGPALLTEAVRAAVNGDMLASPQITVRVLRHAHGTLGRDSETGAPGLSTRGKVRNRVGIAAWAWEHGIAQPSEYN</sequence>
<dbReference type="GO" id="GO:0003677">
    <property type="term" value="F:DNA binding"/>
    <property type="evidence" value="ECO:0007669"/>
    <property type="project" value="UniProtKB-KW"/>
</dbReference>
<evidence type="ECO:0000256" key="2">
    <source>
        <dbReference type="ARBA" id="ARBA00023125"/>
    </source>
</evidence>
<dbReference type="Gene3D" id="3.40.50.2300">
    <property type="match status" value="1"/>
</dbReference>
<dbReference type="PROSITE" id="PS50110">
    <property type="entry name" value="RESPONSE_REGULATORY"/>
    <property type="match status" value="1"/>
</dbReference>
<dbReference type="InterPro" id="IPR001789">
    <property type="entry name" value="Sig_transdc_resp-reg_receiver"/>
</dbReference>
<name>A0A4R4NNA1_9ACTN</name>
<dbReference type="AlphaFoldDB" id="A0A4R4NNA1"/>
<dbReference type="SUPFAM" id="SSF52172">
    <property type="entry name" value="CheY-like"/>
    <property type="match status" value="1"/>
</dbReference>
<protein>
    <submittedName>
        <fullName evidence="6">Response regulator transcription factor</fullName>
    </submittedName>
</protein>
<dbReference type="EMBL" id="SMJZ01000007">
    <property type="protein sequence ID" value="TDC10689.1"/>
    <property type="molecule type" value="Genomic_DNA"/>
</dbReference>
<organism evidence="6 7">
    <name type="scientific">Nonomuraea longispora</name>
    <dbReference type="NCBI Taxonomy" id="1848320"/>
    <lineage>
        <taxon>Bacteria</taxon>
        <taxon>Bacillati</taxon>
        <taxon>Actinomycetota</taxon>
        <taxon>Actinomycetes</taxon>
        <taxon>Streptosporangiales</taxon>
        <taxon>Streptosporangiaceae</taxon>
        <taxon>Nonomuraea</taxon>
    </lineage>
</organism>
<feature type="modified residue" description="4-aspartylphosphate" evidence="4">
    <location>
        <position position="28"/>
    </location>
</feature>
<evidence type="ECO:0000313" key="6">
    <source>
        <dbReference type="EMBL" id="TDC10689.1"/>
    </source>
</evidence>
<keyword evidence="3" id="KW-0804">Transcription</keyword>
<dbReference type="SMART" id="SM00448">
    <property type="entry name" value="REC"/>
    <property type="match status" value="1"/>
</dbReference>
<dbReference type="InterPro" id="IPR058245">
    <property type="entry name" value="NreC/VraR/RcsB-like_REC"/>
</dbReference>
<keyword evidence="4" id="KW-0597">Phosphoprotein</keyword>
<dbReference type="InterPro" id="IPR039420">
    <property type="entry name" value="WalR-like"/>
</dbReference>
<dbReference type="Proteomes" id="UP000295157">
    <property type="component" value="Unassembled WGS sequence"/>
</dbReference>
<gene>
    <name evidence="6" type="ORF">E1267_03790</name>
</gene>